<proteinExistence type="predicted"/>
<dbReference type="Proteomes" id="UP000287547">
    <property type="component" value="Unassembled WGS sequence"/>
</dbReference>
<name>A0A428ZUJ4_KIBAR</name>
<dbReference type="AlphaFoldDB" id="A0A428ZUJ4"/>
<accession>A0A428ZUJ4</accession>
<reference evidence="1 2" key="1">
    <citation type="submission" date="2018-05" db="EMBL/GenBank/DDBJ databases">
        <title>Evolution of GPA BGCs.</title>
        <authorList>
            <person name="Waglechner N."/>
            <person name="Wright G.D."/>
        </authorList>
    </citation>
    <scope>NUCLEOTIDE SEQUENCE [LARGE SCALE GENOMIC DNA]</scope>
    <source>
        <strain evidence="1 2">A82846</strain>
    </source>
</reference>
<protein>
    <submittedName>
        <fullName evidence="1">Uncharacterized protein</fullName>
    </submittedName>
</protein>
<dbReference type="SUPFAM" id="SSF48264">
    <property type="entry name" value="Cytochrome P450"/>
    <property type="match status" value="1"/>
</dbReference>
<dbReference type="GO" id="GO:0005506">
    <property type="term" value="F:iron ion binding"/>
    <property type="evidence" value="ECO:0007669"/>
    <property type="project" value="InterPro"/>
</dbReference>
<dbReference type="GO" id="GO:0016705">
    <property type="term" value="F:oxidoreductase activity, acting on paired donors, with incorporation or reduction of molecular oxygen"/>
    <property type="evidence" value="ECO:0007669"/>
    <property type="project" value="InterPro"/>
</dbReference>
<dbReference type="EMBL" id="QHKI01000001">
    <property type="protein sequence ID" value="RSM91749.1"/>
    <property type="molecule type" value="Genomic_DNA"/>
</dbReference>
<dbReference type="GO" id="GO:0020037">
    <property type="term" value="F:heme binding"/>
    <property type="evidence" value="ECO:0007669"/>
    <property type="project" value="InterPro"/>
</dbReference>
<evidence type="ECO:0000313" key="1">
    <source>
        <dbReference type="EMBL" id="RSM91749.1"/>
    </source>
</evidence>
<dbReference type="InterPro" id="IPR036396">
    <property type="entry name" value="Cyt_P450_sf"/>
</dbReference>
<evidence type="ECO:0000313" key="2">
    <source>
        <dbReference type="Proteomes" id="UP000287547"/>
    </source>
</evidence>
<dbReference type="GO" id="GO:0004497">
    <property type="term" value="F:monooxygenase activity"/>
    <property type="evidence" value="ECO:0007669"/>
    <property type="project" value="InterPro"/>
</dbReference>
<dbReference type="Gene3D" id="1.10.630.10">
    <property type="entry name" value="Cytochrome P450"/>
    <property type="match status" value="1"/>
</dbReference>
<sequence length="98" mass="10687">MKPGSPVRNSRLRYQWSDPAHGKTAKTLAGLVGGERCLRAEPPALVSMLMLLLLTGHSTTVNLISNGMLALMTNPARLALPVRLGYLRKTTQRIAAYM</sequence>
<comment type="caution">
    <text evidence="1">The sequence shown here is derived from an EMBL/GenBank/DDBJ whole genome shotgun (WGS) entry which is preliminary data.</text>
</comment>
<gene>
    <name evidence="1" type="ORF">DMH04_01905</name>
</gene>
<organism evidence="1 2">
    <name type="scientific">Kibdelosporangium aridum</name>
    <dbReference type="NCBI Taxonomy" id="2030"/>
    <lineage>
        <taxon>Bacteria</taxon>
        <taxon>Bacillati</taxon>
        <taxon>Actinomycetota</taxon>
        <taxon>Actinomycetes</taxon>
        <taxon>Pseudonocardiales</taxon>
        <taxon>Pseudonocardiaceae</taxon>
        <taxon>Kibdelosporangium</taxon>
    </lineage>
</organism>